<reference evidence="1" key="1">
    <citation type="submission" date="2022-02" db="EMBL/GenBank/DDBJ databases">
        <title>Acinetobacter A3.8 sp. nov., isolated from Sediment (Zhairuo Island).</title>
        <authorList>
            <person name="Zheng K."/>
        </authorList>
    </citation>
    <scope>NUCLEOTIDE SEQUENCE</scope>
    <source>
        <strain evidence="1">A3.8</strain>
    </source>
</reference>
<dbReference type="GO" id="GO:0000271">
    <property type="term" value="P:polysaccharide biosynthetic process"/>
    <property type="evidence" value="ECO:0007669"/>
    <property type="project" value="InterPro"/>
</dbReference>
<evidence type="ECO:0000313" key="2">
    <source>
        <dbReference type="Proteomes" id="UP001139701"/>
    </source>
</evidence>
<accession>A0A9X2B5K3</accession>
<dbReference type="AlphaFoldDB" id="A0A9X2B5K3"/>
<dbReference type="Proteomes" id="UP001139701">
    <property type="component" value="Unassembled WGS sequence"/>
</dbReference>
<sequence length="672" mass="76356">MLVTSKGILEIKGLPQLIGEPIQYFRSFNLSNKATHRTVAGWGRKNSFFCAQKYAQKHDLQLICLEDGFIRSIGLGKDNYPPLSIVYDKAGIYFDATQASDLEGLIEHSESEDDNQRAEALIETIISSEITKYNLNFQKINLEKFQGQTNILVIDQTFGDQSIACAGASQASFHKMLDVAISTHPDAKIWLKVHPDVIEGKAKGHFHLSDLKQYPQVELFADHVNPIALLKQMDEVYVVSSQMGFEALLCGKKVHCFGVPWYAGWGVTDDQYAPLSILAERRQMSRTITHLFSSAYLKYARYISPVTGKRCELEDLLELFKVNVTAQKELPNRLVAYGFSRWKKRFLPQYLHFPNLMLCFKALKKPNRDQQVIAWGKKARQLKDDGFQNVTTVEDGFIRSSGLGANLIRPYSLVFDDVGIYYDATQPSRLELILNQIHLNQHQVERSEKLIKQLIQLEISKYNIGERKKLIRPQYDRVILVTGQVEDDESIRLGSLDIKTNLDLLKHVRDTNPHAYIIYKPHPDVHAGLRLGKIQDQDLKQYADAVELDASIVECFDIIDELHTITSLSGFEALLRGKTVYCYGVPFYAGWGLTIDVEANTRRTKKLTLSELVYGVLVEYGTYNLPQTDSFKLARVNVEDVVGQLVYERSQNVSSPKLQSTFAKIRAKILYG</sequence>
<evidence type="ECO:0000313" key="1">
    <source>
        <dbReference type="EMBL" id="MCJ8145821.1"/>
    </source>
</evidence>
<dbReference type="GO" id="GO:0015774">
    <property type="term" value="P:polysaccharide transport"/>
    <property type="evidence" value="ECO:0007669"/>
    <property type="project" value="InterPro"/>
</dbReference>
<gene>
    <name evidence="1" type="ORF">MKI79_02660</name>
</gene>
<dbReference type="Pfam" id="PF05159">
    <property type="entry name" value="Capsule_synth"/>
    <property type="match status" value="2"/>
</dbReference>
<dbReference type="CDD" id="cd16440">
    <property type="entry name" value="beta_Kdo_transferase_KpsC_1"/>
    <property type="match status" value="1"/>
</dbReference>
<dbReference type="CDD" id="cd16439">
    <property type="entry name" value="beta_Kdo_transferase_KpsC_2"/>
    <property type="match status" value="1"/>
</dbReference>
<name>A0A9X2B5K3_9GAMM</name>
<keyword evidence="2" id="KW-1185">Reference proteome</keyword>
<comment type="caution">
    <text evidence="1">The sequence shown here is derived from an EMBL/GenBank/DDBJ whole genome shotgun (WGS) entry which is preliminary data.</text>
</comment>
<dbReference type="InterPro" id="IPR007833">
    <property type="entry name" value="Capsule_polysaccharide_synth"/>
</dbReference>
<organism evidence="1 2">
    <name type="scientific">Acinetobacter sedimenti</name>
    <dbReference type="NCBI Taxonomy" id="2919922"/>
    <lineage>
        <taxon>Bacteria</taxon>
        <taxon>Pseudomonadati</taxon>
        <taxon>Pseudomonadota</taxon>
        <taxon>Gammaproteobacteria</taxon>
        <taxon>Moraxellales</taxon>
        <taxon>Moraxellaceae</taxon>
        <taxon>Acinetobacter</taxon>
    </lineage>
</organism>
<dbReference type="RefSeq" id="WP_241570520.1">
    <property type="nucleotide sequence ID" value="NZ_JAKUML010000003.1"/>
</dbReference>
<dbReference type="EMBL" id="JAKUML010000003">
    <property type="protein sequence ID" value="MCJ8145821.1"/>
    <property type="molecule type" value="Genomic_DNA"/>
</dbReference>
<protein>
    <submittedName>
        <fullName evidence="1">Capsular polysaccharide biosynthesis protein</fullName>
    </submittedName>
</protein>
<proteinExistence type="predicted"/>